<evidence type="ECO:0000313" key="4">
    <source>
        <dbReference type="Proteomes" id="UP000326029"/>
    </source>
</evidence>
<protein>
    <submittedName>
        <fullName evidence="2">Uncharacterized protein</fullName>
    </submittedName>
</protein>
<accession>A0AAV4KDJ4</accession>
<reference evidence="3 4" key="2">
    <citation type="submission" date="2017-09" db="EMBL/GenBank/DDBJ databases">
        <authorList>
            <person name="Lee N."/>
            <person name="Cho B.-K."/>
        </authorList>
    </citation>
    <scope>NUCLEOTIDE SEQUENCE [LARGE SCALE GENOMIC DNA]</scope>
    <source>
        <strain evidence="3 4">ATCC 19740</strain>
    </source>
</reference>
<gene>
    <name evidence="3" type="ORF">CP977_29360</name>
    <name evidence="2" type="ORF">GCM10010497_16150</name>
</gene>
<name>A0AAV4KDJ4_9ACTN</name>
<dbReference type="Proteomes" id="UP000326029">
    <property type="component" value="Chromosome"/>
</dbReference>
<evidence type="ECO:0000313" key="5">
    <source>
        <dbReference type="Proteomes" id="UP000642014"/>
    </source>
</evidence>
<dbReference type="EMBL" id="BMSJ01000002">
    <property type="protein sequence ID" value="GGR14691.1"/>
    <property type="molecule type" value="Genomic_DNA"/>
</dbReference>
<evidence type="ECO:0000256" key="1">
    <source>
        <dbReference type="SAM" id="MobiDB-lite"/>
    </source>
</evidence>
<sequence>MPSRSRTGAGDVSYGLRGATTPRNEDEHAYGSALLVGGPADGVRIEVRGSPDVIQVTVPCRVEASGSDVRAAAVYVYRRESGGSASPRHGFDPASP</sequence>
<dbReference type="AlphaFoldDB" id="A0AAV4KDJ4"/>
<reference evidence="2 5" key="1">
    <citation type="journal article" date="2014" name="Int. J. Syst. Evol. Microbiol.">
        <title>Complete genome sequence of Corynebacterium casei LMG S-19264T (=DSM 44701T), isolated from a smear-ripened cheese.</title>
        <authorList>
            <consortium name="US DOE Joint Genome Institute (JGI-PGF)"/>
            <person name="Walter F."/>
            <person name="Albersmeier A."/>
            <person name="Kalinowski J."/>
            <person name="Ruckert C."/>
        </authorList>
    </citation>
    <scope>NUCLEOTIDE SEQUENCE [LARGE SCALE GENOMIC DNA]</scope>
    <source>
        <strain evidence="2 5">JCM 4205</strain>
    </source>
</reference>
<proteinExistence type="predicted"/>
<organism evidence="2 5">
    <name type="scientific">Streptomyces cinereoruber</name>
    <dbReference type="NCBI Taxonomy" id="67260"/>
    <lineage>
        <taxon>Bacteria</taxon>
        <taxon>Bacillati</taxon>
        <taxon>Actinomycetota</taxon>
        <taxon>Actinomycetes</taxon>
        <taxon>Kitasatosporales</taxon>
        <taxon>Streptomycetaceae</taxon>
        <taxon>Streptomyces</taxon>
    </lineage>
</organism>
<reference evidence="2" key="3">
    <citation type="submission" date="2023-08" db="EMBL/GenBank/DDBJ databases">
        <authorList>
            <person name="Sun Q."/>
            <person name="Ohkuma M."/>
        </authorList>
    </citation>
    <scope>NUCLEOTIDE SEQUENCE</scope>
    <source>
        <strain evidence="2">JCM 4205</strain>
    </source>
</reference>
<keyword evidence="4" id="KW-1185">Reference proteome</keyword>
<dbReference type="EMBL" id="CP023693">
    <property type="protein sequence ID" value="QEV35772.1"/>
    <property type="molecule type" value="Genomic_DNA"/>
</dbReference>
<evidence type="ECO:0000313" key="3">
    <source>
        <dbReference type="EMBL" id="QEV35772.1"/>
    </source>
</evidence>
<dbReference type="Proteomes" id="UP000642014">
    <property type="component" value="Unassembled WGS sequence"/>
</dbReference>
<feature type="region of interest" description="Disordered" evidence="1">
    <location>
        <begin position="1"/>
        <end position="26"/>
    </location>
</feature>
<evidence type="ECO:0000313" key="2">
    <source>
        <dbReference type="EMBL" id="GGR14691.1"/>
    </source>
</evidence>